<sequence length="434" mass="49295">MANVKRLPYYEISPAVLPFATATWKAHVGSQGCVPINTPQCISYARLAPGEAPPPPPPKPTPEQVEAEAAFKKLLAAQPKASPKPPAPPKEAADAEDHDKIPEFDLQDVPVGMEKMGWFMAAKLARRWFAGPSHIYNDKPDSEQPLDDISITLNWALKYGKVKSRLNELFSKDIYSEKALALIKKKILQHVTTAFTETASQSPNLSFDITIGTDIRQFHINWQIQRKKITTFDTLSGTTLTDLSATLGNFLIYAAIGRVEVTNEKFFKYEKQSHEYCIDSAAKLTHIYIYIKDNYSFNDDDPSKSQYLGHWNKAGMITSYLEATNDLLGQVKPELKMRISGDKIEEDEIDWDYLSVKKETDKPVDTRRGFFGKLVKKNVYWPVYNLTYNEWRSKHNRGEDFMIYSKPQLFKLTKPITIKLGTICRPYDSISIGQ</sequence>
<dbReference type="AlphaFoldDB" id="A0A6P3ASN5"/>
<gene>
    <name evidence="2" type="ORF">BCO71171_05331</name>
</gene>
<dbReference type="InterPro" id="IPR045646">
    <property type="entry name" value="DUF6402"/>
</dbReference>
<name>A0A6P3ASN5_9BURK</name>
<feature type="region of interest" description="Disordered" evidence="1">
    <location>
        <begin position="78"/>
        <end position="102"/>
    </location>
</feature>
<proteinExistence type="predicted"/>
<evidence type="ECO:0000256" key="1">
    <source>
        <dbReference type="SAM" id="MobiDB-lite"/>
    </source>
</evidence>
<accession>A0A6P3ASN5</accession>
<dbReference type="EMBL" id="CABVQT010000016">
    <property type="protein sequence ID" value="VWD50432.1"/>
    <property type="molecule type" value="Genomic_DNA"/>
</dbReference>
<reference evidence="2 3" key="1">
    <citation type="submission" date="2019-09" db="EMBL/GenBank/DDBJ databases">
        <authorList>
            <person name="Depoorter E."/>
        </authorList>
    </citation>
    <scope>NUCLEOTIDE SEQUENCE [LARGE SCALE GENOMIC DNA]</scope>
    <source>
        <strain evidence="2">R-71171</strain>
    </source>
</reference>
<dbReference type="RefSeq" id="WP_174975509.1">
    <property type="nucleotide sequence ID" value="NZ_CABVQT010000016.1"/>
</dbReference>
<organism evidence="2 3">
    <name type="scientific">Burkholderia contaminans</name>
    <dbReference type="NCBI Taxonomy" id="488447"/>
    <lineage>
        <taxon>Bacteria</taxon>
        <taxon>Pseudomonadati</taxon>
        <taxon>Pseudomonadota</taxon>
        <taxon>Betaproteobacteria</taxon>
        <taxon>Burkholderiales</taxon>
        <taxon>Burkholderiaceae</taxon>
        <taxon>Burkholderia</taxon>
        <taxon>Burkholderia cepacia complex</taxon>
    </lineage>
</organism>
<evidence type="ECO:0000313" key="3">
    <source>
        <dbReference type="Proteomes" id="UP000494182"/>
    </source>
</evidence>
<evidence type="ECO:0000313" key="2">
    <source>
        <dbReference type="EMBL" id="VWD50432.1"/>
    </source>
</evidence>
<dbReference type="Proteomes" id="UP000494182">
    <property type="component" value="Unassembled WGS sequence"/>
</dbReference>
<protein>
    <submittedName>
        <fullName evidence="2">Uncharacterized protein</fullName>
    </submittedName>
</protein>
<dbReference type="Pfam" id="PF19940">
    <property type="entry name" value="DUF6402"/>
    <property type="match status" value="1"/>
</dbReference>
<feature type="compositionally biased region" description="Basic and acidic residues" evidence="1">
    <location>
        <begin position="91"/>
        <end position="102"/>
    </location>
</feature>